<dbReference type="SUPFAM" id="SSF52518">
    <property type="entry name" value="Thiamin diphosphate-binding fold (THDP-binding)"/>
    <property type="match status" value="1"/>
</dbReference>
<evidence type="ECO:0000259" key="4">
    <source>
        <dbReference type="Pfam" id="PF00676"/>
    </source>
</evidence>
<dbReference type="PANTHER" id="PTHR11516:SF60">
    <property type="entry name" value="PYRUVATE DEHYDROGENASE E1 COMPONENT SUBUNIT ALPHA"/>
    <property type="match status" value="1"/>
</dbReference>
<evidence type="ECO:0000256" key="2">
    <source>
        <dbReference type="ARBA" id="ARBA00023002"/>
    </source>
</evidence>
<proteinExistence type="predicted"/>
<dbReference type="CDD" id="cd02000">
    <property type="entry name" value="TPP_E1_PDC_ADC_BCADC"/>
    <property type="match status" value="1"/>
</dbReference>
<protein>
    <submittedName>
        <fullName evidence="5">Thiamine pyrophosphate-dependent dehydrogenase E1 component subunit alpha</fullName>
    </submittedName>
</protein>
<gene>
    <name evidence="5" type="ORF">AB6M95_04290</name>
</gene>
<name>A0ABV4K249_9BACT</name>
<dbReference type="InterPro" id="IPR029061">
    <property type="entry name" value="THDP-binding"/>
</dbReference>
<accession>A0ABV4K249</accession>
<dbReference type="Pfam" id="PF00676">
    <property type="entry name" value="E1_dh"/>
    <property type="match status" value="1"/>
</dbReference>
<keyword evidence="2" id="KW-0560">Oxidoreductase</keyword>
<dbReference type="InterPro" id="IPR050642">
    <property type="entry name" value="PDH_E1_Alpha_Subunit"/>
</dbReference>
<evidence type="ECO:0000313" key="5">
    <source>
        <dbReference type="EMBL" id="MEZ7195958.1"/>
    </source>
</evidence>
<feature type="domain" description="Dehydrogenase E1 component" evidence="4">
    <location>
        <begin position="2"/>
        <end position="299"/>
    </location>
</feature>
<dbReference type="RefSeq" id="WP_371385501.1">
    <property type="nucleotide sequence ID" value="NZ_JBGLYH010000007.1"/>
</dbReference>
<comment type="cofactor">
    <cofactor evidence="1">
        <name>thiamine diphosphate</name>
        <dbReference type="ChEBI" id="CHEBI:58937"/>
    </cofactor>
</comment>
<dbReference type="InterPro" id="IPR001017">
    <property type="entry name" value="DH_E1"/>
</dbReference>
<reference evidence="5 6" key="1">
    <citation type="submission" date="2024-08" db="EMBL/GenBank/DDBJ databases">
        <title>Sulfate-reducing bacteria isolated from formation water of the oil field in Kazakhstan and description of Pseudodesulfovibrio sp.</title>
        <authorList>
            <person name="Bidzhieva S.K."/>
            <person name="Tourova T.P."/>
            <person name="Grouzdev D.S."/>
            <person name="Beletsky A.V."/>
            <person name="Sokolova D.S."/>
            <person name="Samigullina S.R."/>
            <person name="Poltaraus A.B."/>
            <person name="Avtukh A.N."/>
            <person name="Tereshina V.M."/>
            <person name="Zhaparov N.S."/>
            <person name="Mardanov A.V."/>
            <person name="Nazina T.N."/>
        </authorList>
    </citation>
    <scope>NUCLEOTIDE SEQUENCE [LARGE SCALE GENOMIC DNA]</scope>
    <source>
        <strain evidence="5 6">9FUS</strain>
    </source>
</reference>
<keyword evidence="6" id="KW-1185">Reference proteome</keyword>
<evidence type="ECO:0000313" key="6">
    <source>
        <dbReference type="Proteomes" id="UP001568698"/>
    </source>
</evidence>
<evidence type="ECO:0000256" key="3">
    <source>
        <dbReference type="ARBA" id="ARBA00023052"/>
    </source>
</evidence>
<evidence type="ECO:0000256" key="1">
    <source>
        <dbReference type="ARBA" id="ARBA00001964"/>
    </source>
</evidence>
<dbReference type="Gene3D" id="3.40.50.970">
    <property type="match status" value="1"/>
</dbReference>
<sequence length="309" mass="33346">MLTVRLVEERICSEYAEQTMRCPVHICIGQEAIAAGVCAALRDEDAVMSTHRSHGHYLAKGGDLRAMMAEIYGREAGCCRGKGGSMHLVDLKAGFMGAVPIVGSTIPIATGIGLSSKLAGRDIVSVVFFGEGASEEGVFQESIQYAALKKLPVIYVCENNGFSVNTPLKDRRPDGFSVTRVAEAYGVEAGQGDGNDVLGVYEMARRAVDRARLGEGPSLLEFSTYRWREHCGPNDDHHLVCRSVEDFEQWKEKCPIATFTGFLTRENLLGADEIAQMREGILSQVDEAFAFAKTAPAPDAGLAGSGEYA</sequence>
<dbReference type="EMBL" id="JBGLYH010000007">
    <property type="protein sequence ID" value="MEZ7195958.1"/>
    <property type="molecule type" value="Genomic_DNA"/>
</dbReference>
<dbReference type="Proteomes" id="UP001568698">
    <property type="component" value="Unassembled WGS sequence"/>
</dbReference>
<dbReference type="PANTHER" id="PTHR11516">
    <property type="entry name" value="PYRUVATE DEHYDROGENASE E1 COMPONENT, ALPHA SUBUNIT BACTERIAL AND ORGANELLAR"/>
    <property type="match status" value="1"/>
</dbReference>
<comment type="caution">
    <text evidence="5">The sequence shown here is derived from an EMBL/GenBank/DDBJ whole genome shotgun (WGS) entry which is preliminary data.</text>
</comment>
<organism evidence="5 6">
    <name type="scientific">Pseudodesulfovibrio karagichevae</name>
    <dbReference type="NCBI Taxonomy" id="3239305"/>
    <lineage>
        <taxon>Bacteria</taxon>
        <taxon>Pseudomonadati</taxon>
        <taxon>Thermodesulfobacteriota</taxon>
        <taxon>Desulfovibrionia</taxon>
        <taxon>Desulfovibrionales</taxon>
        <taxon>Desulfovibrionaceae</taxon>
    </lineage>
</organism>
<keyword evidence="3" id="KW-0786">Thiamine pyrophosphate</keyword>